<dbReference type="Pfam" id="PF00196">
    <property type="entry name" value="GerE"/>
    <property type="match status" value="1"/>
</dbReference>
<sequence>MEKIKILIADDHKLVRAGISSLVETIEDIEVVAEANDGEEAIKFISLYKPELVLMDIAMEKMGGIEATAKINSQYPDIKVIILSMYVNEEFVWQALRSGACGYLLKDAAPIELELAIRSVLNGETYLSPVVSSHVVSDYVKRVKGEESYLERLTPRQREVWKLIAQGLTTKEISHNLGIGVKTVETHRTQLMERLEIHDIASLVRLAMKINLIHENE</sequence>
<gene>
    <name evidence="10" type="ORF">SYNTR_1229</name>
</gene>
<dbReference type="InterPro" id="IPR011006">
    <property type="entry name" value="CheY-like_superfamily"/>
</dbReference>
<evidence type="ECO:0000259" key="9">
    <source>
        <dbReference type="PROSITE" id="PS50110"/>
    </source>
</evidence>
<organism evidence="10 11">
    <name type="scientific">Candidatus Syntrophocurvum alkaliphilum</name>
    <dbReference type="NCBI Taxonomy" id="2293317"/>
    <lineage>
        <taxon>Bacteria</taxon>
        <taxon>Bacillati</taxon>
        <taxon>Bacillota</taxon>
        <taxon>Clostridia</taxon>
        <taxon>Eubacteriales</taxon>
        <taxon>Syntrophomonadaceae</taxon>
        <taxon>Candidatus Syntrophocurvum</taxon>
    </lineage>
</organism>
<feature type="domain" description="HTH luxR-type" evidence="8">
    <location>
        <begin position="146"/>
        <end position="211"/>
    </location>
</feature>
<evidence type="ECO:0000313" key="10">
    <source>
        <dbReference type="EMBL" id="QGT99822.1"/>
    </source>
</evidence>
<dbReference type="KEGG" id="salq:SYNTR_1229"/>
<comment type="function">
    <text evidence="6">May play the central regulatory role in sporulation. It may be an element of the effector pathway responsible for the activation of sporulation genes in response to nutritional stress. Spo0A may act in concert with spo0H (a sigma factor) to control the expression of some genes that are critical to the sporulation process.</text>
</comment>
<accession>A0A6I6DFX6</accession>
<proteinExistence type="predicted"/>
<evidence type="ECO:0000256" key="4">
    <source>
        <dbReference type="ARBA" id="ARBA00023125"/>
    </source>
</evidence>
<dbReference type="SUPFAM" id="SSF52172">
    <property type="entry name" value="CheY-like"/>
    <property type="match status" value="1"/>
</dbReference>
<dbReference type="CDD" id="cd17535">
    <property type="entry name" value="REC_NarL-like"/>
    <property type="match status" value="1"/>
</dbReference>
<dbReference type="Proteomes" id="UP000426444">
    <property type="component" value="Chromosome"/>
</dbReference>
<name>A0A6I6DFX6_9FIRM</name>
<dbReference type="PROSITE" id="PS50110">
    <property type="entry name" value="RESPONSE_REGULATORY"/>
    <property type="match status" value="1"/>
</dbReference>
<dbReference type="InterPro" id="IPR039420">
    <property type="entry name" value="WalR-like"/>
</dbReference>
<evidence type="ECO:0000256" key="1">
    <source>
        <dbReference type="ARBA" id="ARBA00018672"/>
    </source>
</evidence>
<evidence type="ECO:0000256" key="2">
    <source>
        <dbReference type="ARBA" id="ARBA00022553"/>
    </source>
</evidence>
<dbReference type="InterPro" id="IPR000792">
    <property type="entry name" value="Tscrpt_reg_LuxR_C"/>
</dbReference>
<dbReference type="Pfam" id="PF00072">
    <property type="entry name" value="Response_reg"/>
    <property type="match status" value="1"/>
</dbReference>
<feature type="modified residue" description="4-aspartylphosphate" evidence="7">
    <location>
        <position position="56"/>
    </location>
</feature>
<evidence type="ECO:0000256" key="5">
    <source>
        <dbReference type="ARBA" id="ARBA00023163"/>
    </source>
</evidence>
<dbReference type="GO" id="GO:0003677">
    <property type="term" value="F:DNA binding"/>
    <property type="evidence" value="ECO:0007669"/>
    <property type="project" value="UniProtKB-KW"/>
</dbReference>
<dbReference type="GO" id="GO:0000160">
    <property type="term" value="P:phosphorelay signal transduction system"/>
    <property type="evidence" value="ECO:0007669"/>
    <property type="project" value="InterPro"/>
</dbReference>
<dbReference type="SMART" id="SM00421">
    <property type="entry name" value="HTH_LUXR"/>
    <property type="match status" value="1"/>
</dbReference>
<dbReference type="OrthoDB" id="9779069at2"/>
<keyword evidence="2 7" id="KW-0597">Phosphoprotein</keyword>
<dbReference type="InterPro" id="IPR058245">
    <property type="entry name" value="NreC/VraR/RcsB-like_REC"/>
</dbReference>
<evidence type="ECO:0000256" key="7">
    <source>
        <dbReference type="PROSITE-ProRule" id="PRU00169"/>
    </source>
</evidence>
<dbReference type="GO" id="GO:0006355">
    <property type="term" value="P:regulation of DNA-templated transcription"/>
    <property type="evidence" value="ECO:0007669"/>
    <property type="project" value="InterPro"/>
</dbReference>
<dbReference type="PRINTS" id="PR00038">
    <property type="entry name" value="HTHLUXR"/>
</dbReference>
<dbReference type="SUPFAM" id="SSF46894">
    <property type="entry name" value="C-terminal effector domain of the bipartite response regulators"/>
    <property type="match status" value="1"/>
</dbReference>
<dbReference type="SMART" id="SM00448">
    <property type="entry name" value="REC"/>
    <property type="match status" value="1"/>
</dbReference>
<keyword evidence="11" id="KW-1185">Reference proteome</keyword>
<keyword evidence="3" id="KW-0805">Transcription regulation</keyword>
<dbReference type="CDD" id="cd06170">
    <property type="entry name" value="LuxR_C_like"/>
    <property type="match status" value="1"/>
</dbReference>
<dbReference type="PANTHER" id="PTHR43214">
    <property type="entry name" value="TWO-COMPONENT RESPONSE REGULATOR"/>
    <property type="match status" value="1"/>
</dbReference>
<protein>
    <recommendedName>
        <fullName evidence="1">Stage 0 sporulation protein A homolog</fullName>
    </recommendedName>
</protein>
<dbReference type="Gene3D" id="3.40.50.2300">
    <property type="match status" value="1"/>
</dbReference>
<evidence type="ECO:0000256" key="3">
    <source>
        <dbReference type="ARBA" id="ARBA00023015"/>
    </source>
</evidence>
<dbReference type="PROSITE" id="PS50043">
    <property type="entry name" value="HTH_LUXR_2"/>
    <property type="match status" value="1"/>
</dbReference>
<dbReference type="AlphaFoldDB" id="A0A6I6DFX6"/>
<reference evidence="11" key="1">
    <citation type="journal article" date="2019" name="Microbiology">
        <title>Complete Genome Sequence of an Uncultured Bacterium of the Candidate Phylum Bipolaricaulota.</title>
        <authorList>
            <person name="Kadnikov V.V."/>
            <person name="Mardanov A.V."/>
            <person name="Beletsky A.V."/>
            <person name="Frank Y.A."/>
            <person name="Karnachuk O.V."/>
            <person name="Ravin N.V."/>
        </authorList>
    </citation>
    <scope>NUCLEOTIDE SEQUENCE [LARGE SCALE GENOMIC DNA]</scope>
</reference>
<dbReference type="RefSeq" id="WP_156203675.1">
    <property type="nucleotide sequence ID" value="NZ_CP046457.1"/>
</dbReference>
<evidence type="ECO:0000256" key="6">
    <source>
        <dbReference type="ARBA" id="ARBA00024867"/>
    </source>
</evidence>
<feature type="domain" description="Response regulatory" evidence="9">
    <location>
        <begin position="5"/>
        <end position="121"/>
    </location>
</feature>
<evidence type="ECO:0000313" key="11">
    <source>
        <dbReference type="Proteomes" id="UP000426444"/>
    </source>
</evidence>
<keyword evidence="4" id="KW-0238">DNA-binding</keyword>
<dbReference type="InterPro" id="IPR016032">
    <property type="entry name" value="Sig_transdc_resp-reg_C-effctor"/>
</dbReference>
<dbReference type="EMBL" id="CP046457">
    <property type="protein sequence ID" value="QGT99822.1"/>
    <property type="molecule type" value="Genomic_DNA"/>
</dbReference>
<keyword evidence="5" id="KW-0804">Transcription</keyword>
<dbReference type="InterPro" id="IPR001789">
    <property type="entry name" value="Sig_transdc_resp-reg_receiver"/>
</dbReference>
<dbReference type="PANTHER" id="PTHR43214:SF41">
    <property type="entry name" value="NITRATE_NITRITE RESPONSE REGULATOR PROTEIN NARP"/>
    <property type="match status" value="1"/>
</dbReference>
<evidence type="ECO:0000259" key="8">
    <source>
        <dbReference type="PROSITE" id="PS50043"/>
    </source>
</evidence>